<dbReference type="AlphaFoldDB" id="A0AAN8II05"/>
<dbReference type="InterPro" id="IPR058525">
    <property type="entry name" value="DUF8212"/>
</dbReference>
<reference evidence="3 4" key="1">
    <citation type="submission" date="2022-12" db="EMBL/GenBank/DDBJ databases">
        <title>Genomic features and morphological characterization of a novel Knufia sp. strain isolated from spacecraft assembly facility.</title>
        <authorList>
            <person name="Teixeira M."/>
            <person name="Chander A.M."/>
            <person name="Stajich J.E."/>
            <person name="Venkateswaran K."/>
        </authorList>
    </citation>
    <scope>NUCLEOTIDE SEQUENCE [LARGE SCALE GENOMIC DNA]</scope>
    <source>
        <strain evidence="3 4">FJI-L2-BK-P2</strain>
    </source>
</reference>
<dbReference type="Pfam" id="PF06985">
    <property type="entry name" value="HET"/>
    <property type="match status" value="1"/>
</dbReference>
<gene>
    <name evidence="3" type="ORF">OHC33_010381</name>
</gene>
<evidence type="ECO:0000313" key="4">
    <source>
        <dbReference type="Proteomes" id="UP001316803"/>
    </source>
</evidence>
<dbReference type="Proteomes" id="UP001316803">
    <property type="component" value="Unassembled WGS sequence"/>
</dbReference>
<protein>
    <recommendedName>
        <fullName evidence="5">Heterokaryon incompatibility domain-containing protein</fullName>
    </recommendedName>
</protein>
<feature type="domain" description="DUF8212" evidence="2">
    <location>
        <begin position="221"/>
        <end position="244"/>
    </location>
</feature>
<evidence type="ECO:0008006" key="5">
    <source>
        <dbReference type="Google" id="ProtNLM"/>
    </source>
</evidence>
<evidence type="ECO:0000259" key="1">
    <source>
        <dbReference type="Pfam" id="PF06985"/>
    </source>
</evidence>
<keyword evidence="4" id="KW-1185">Reference proteome</keyword>
<proteinExistence type="predicted"/>
<sequence>MRLINAKTYDLEDFSLKAIPEYAILSHTWGDDEVTYHDMSSPDRSVRQGWYKVAQTCRIAQDHQLDYVWVDTCCIDKSSSAELTEAINSMFQWYRKAYKCIVMLSDLVPSIEDEVKRALPACRWWSRGWTLQELIAPRRLNFYNASGTHVGSRESLSEAINKCTNIPSRVLGSRSALMTMSVAARMSWAAARETTRVEDMAYCLLGILGVNMPLIYGEGDRAFRRLQEEVVRRESDLTIFACEPKHGLFADSARAFRNQENFERYPNSFLDFSVTNRGLRLSGQTPLRLCRINGNPRTPPWMLVLFLGHFGDLTTSSGICLRKVGPKLFRKDPEFSMVFFQGSEIGRRRLFYATDIYVIIDWDESKNLLSKSFRTRAIHVPETDIFSLQDAIPETLWDPSDRMLLKPQPYKWSRYQMVLAMRFTAAIPDTPELVVLCDAREYPPKAVLCVSQDQCRIEDLLFRGSRREDSMPWFDLELHAPSIRELSDTIKVDTDSKSYTISVSLRQQRLEPGSPLDVVLEVVEQPQ</sequence>
<organism evidence="3 4">
    <name type="scientific">Knufia fluminis</name>
    <dbReference type="NCBI Taxonomy" id="191047"/>
    <lineage>
        <taxon>Eukaryota</taxon>
        <taxon>Fungi</taxon>
        <taxon>Dikarya</taxon>
        <taxon>Ascomycota</taxon>
        <taxon>Pezizomycotina</taxon>
        <taxon>Eurotiomycetes</taxon>
        <taxon>Chaetothyriomycetidae</taxon>
        <taxon>Chaetothyriales</taxon>
        <taxon>Trichomeriaceae</taxon>
        <taxon>Knufia</taxon>
    </lineage>
</organism>
<name>A0AAN8II05_9EURO</name>
<comment type="caution">
    <text evidence="3">The sequence shown here is derived from an EMBL/GenBank/DDBJ whole genome shotgun (WGS) entry which is preliminary data.</text>
</comment>
<feature type="domain" description="Heterokaryon incompatibility" evidence="1">
    <location>
        <begin position="22"/>
        <end position="106"/>
    </location>
</feature>
<dbReference type="InterPro" id="IPR010730">
    <property type="entry name" value="HET"/>
</dbReference>
<dbReference type="PANTHER" id="PTHR10622">
    <property type="entry name" value="HET DOMAIN-CONTAINING PROTEIN"/>
    <property type="match status" value="1"/>
</dbReference>
<dbReference type="PANTHER" id="PTHR10622:SF12">
    <property type="entry name" value="HET DOMAIN-CONTAINING PROTEIN"/>
    <property type="match status" value="1"/>
</dbReference>
<evidence type="ECO:0000259" key="2">
    <source>
        <dbReference type="Pfam" id="PF26640"/>
    </source>
</evidence>
<accession>A0AAN8II05</accession>
<evidence type="ECO:0000313" key="3">
    <source>
        <dbReference type="EMBL" id="KAK5948622.1"/>
    </source>
</evidence>
<dbReference type="Pfam" id="PF26640">
    <property type="entry name" value="DUF8212"/>
    <property type="match status" value="1"/>
</dbReference>
<dbReference type="EMBL" id="JAKLMC020000045">
    <property type="protein sequence ID" value="KAK5948622.1"/>
    <property type="molecule type" value="Genomic_DNA"/>
</dbReference>